<dbReference type="EMBL" id="JAAMPT010000199">
    <property type="protein sequence ID" value="NMH24339.1"/>
    <property type="molecule type" value="Genomic_DNA"/>
</dbReference>
<dbReference type="Gene3D" id="2.60.40.2700">
    <property type="match status" value="2"/>
</dbReference>
<dbReference type="NCBIfam" id="TIGR04131">
    <property type="entry name" value="Bac_Flav_CTERM"/>
    <property type="match status" value="1"/>
</dbReference>
<accession>A0ABX1QU60</accession>
<dbReference type="Pfam" id="PF18911">
    <property type="entry name" value="PKD_4"/>
    <property type="match status" value="4"/>
</dbReference>
<feature type="domain" description="PKD" evidence="2">
    <location>
        <begin position="630"/>
        <end position="686"/>
    </location>
</feature>
<evidence type="ECO:0000313" key="4">
    <source>
        <dbReference type="EMBL" id="NMH24339.1"/>
    </source>
</evidence>
<feature type="chain" id="PRO_5046639549" evidence="1">
    <location>
        <begin position="21"/>
        <end position="2294"/>
    </location>
</feature>
<dbReference type="CDD" id="cd00146">
    <property type="entry name" value="PKD"/>
    <property type="match status" value="4"/>
</dbReference>
<feature type="domain" description="Ig-like" evidence="3">
    <location>
        <begin position="1370"/>
        <end position="1462"/>
    </location>
</feature>
<dbReference type="SMART" id="SM00089">
    <property type="entry name" value="PKD"/>
    <property type="match status" value="7"/>
</dbReference>
<dbReference type="Proteomes" id="UP000767947">
    <property type="component" value="Unassembled WGS sequence"/>
</dbReference>
<comment type="caution">
    <text evidence="4">The sequence shown here is derived from an EMBL/GenBank/DDBJ whole genome shotgun (WGS) entry which is preliminary data.</text>
</comment>
<dbReference type="InterPro" id="IPR025667">
    <property type="entry name" value="SprB_repeat"/>
</dbReference>
<dbReference type="Pfam" id="PF19406">
    <property type="entry name" value="PKD_5"/>
    <property type="match status" value="2"/>
</dbReference>
<protein>
    <submittedName>
        <fullName evidence="4">PKD domain-containing protein</fullName>
    </submittedName>
</protein>
<dbReference type="Pfam" id="PF13573">
    <property type="entry name" value="SprB"/>
    <property type="match status" value="5"/>
</dbReference>
<keyword evidence="5" id="KW-1185">Reference proteome</keyword>
<feature type="domain" description="PKD" evidence="2">
    <location>
        <begin position="248"/>
        <end position="297"/>
    </location>
</feature>
<reference evidence="4 5" key="1">
    <citation type="submission" date="2020-02" db="EMBL/GenBank/DDBJ databases">
        <title>Flavobacterium sp. genome.</title>
        <authorList>
            <person name="Jung H.S."/>
            <person name="Baek J.H."/>
            <person name="Jeon C.O."/>
        </authorList>
    </citation>
    <scope>NUCLEOTIDE SEQUENCE [LARGE SCALE GENOMIC DNA]</scope>
    <source>
        <strain evidence="4 5">SE-s27</strain>
    </source>
</reference>
<feature type="domain" description="PKD" evidence="2">
    <location>
        <begin position="540"/>
        <end position="598"/>
    </location>
</feature>
<evidence type="ECO:0000313" key="5">
    <source>
        <dbReference type="Proteomes" id="UP000767947"/>
    </source>
</evidence>
<organism evidence="4 5">
    <name type="scientific">Flavobacterium solisilvae</name>
    <dbReference type="NCBI Taxonomy" id="1852019"/>
    <lineage>
        <taxon>Bacteria</taxon>
        <taxon>Pseudomonadati</taxon>
        <taxon>Bacteroidota</taxon>
        <taxon>Flavobacteriia</taxon>
        <taxon>Flavobacteriales</taxon>
        <taxon>Flavobacteriaceae</taxon>
        <taxon>Flavobacterium</taxon>
    </lineage>
</organism>
<feature type="signal peptide" evidence="1">
    <location>
        <begin position="1"/>
        <end position="20"/>
    </location>
</feature>
<keyword evidence="1" id="KW-0732">Signal</keyword>
<sequence length="2294" mass="238711">MKQLYVLLFFCLSSVINANAKENTAPLAPAATITGGTTVCQNAASPLITFTGSGGTAPYTFTYKINNGPDLTVATTSGNTVTVSAPTGTAGTFTYSLVSVQDSTNTTQLQTGNTTVIVTAIPTVDFTFTNDNTCSGTSIQFNSTVTGTIAYSYSWDFGDSTPISTAQNPSHIFVALGCGTQNFTVTLTVTGGGCTVTKTKIITVKQKPDISFSDVNFPFDPFSNCSNASSNPVYSITVGNTSISNCVTSYSINWGDGNLQSNISFPISHTYSTIGAYSMVITANGNNGCSNSKTYIVKNVSNPLGGLNSPGSTQNLCAPTSNLQFSISNWGSNSLDTTYSIDYGDGETLLLTQGQLNSSSFYNSSNPSSSSNYPIPHIYTTSSCPTPSFEVKLNVTNACGTTPFTLGNISILTKPLADFSSATIACVNTSVLFTNTTVSGYGQNCSQSAIYTWNFGDGSPIITSQPSAPQNINHTYTVPGTYTVTLTAQNFCGITTKIQTICIEPQLTPQFTLNTTSGCTPLAVTTTNTTNLANQCATPSYQWSVAYAPTNCGTSITPIPNQTTQNASFNFTEPGNYTITLTTTNSCGSTTTSQTVTVKKPPTVSIAAINNFCGTANITPVATVASCAPTGSSLTYAWSFPGGNPATANTLNPGTISYTSTGSYTVLLTVTNECGVSNTASQTFSVNEAPVITNTTLSQTICSGSQTTPVILTANPSGTTFSWTAVGTTGVTGFVTSGTSSTIPAQTITTTNTTNGTVTYTITPSFNNCVGTPINYVITVNPAPVITTQPVSSTVCLDGNPTLLSVALSSTSVTPSYQWYANTVNSTVGGTAISGAVNSSYMPPSNTVGVVYYYCVISLASGGCSGLTSSVASVTVNPLPTIVTQPLISQELCVGVSLPTALSVSYIGGAGTATYQWFSNVNNTTTGGTTISGATTASYLPPVYTLAGTYYYYVEISLSGNGCGVATSNIAQVNVFTDPIITNQPLVTQTLCQGATPTILTVTASGGNGTLLYQWYSNTSNSNTGGILISGATTANYVPPTTTVGTIYYYCTVTQSTPGCSVNSQTAAVIVNTSPSIINQPQSSTVCVGGTPSILSVTPSTGSGSPTFQWYSNTNDDTTTGTFLPGETNATFTPPATNIGSLYYYCLVTFPNITGNCATIATNTALVNVIPSATIDQNPLPQQSICVGATITNPLSVSFTGGTGTPSYQWYSNNTASNLGGTLIPGATLSTFLPNTFNVPGAYYYYVEIAFSGSGCGAIKSDVAEINVIADPIVTSQPINTQSLCQNTTPSLLEVLVSGGIGTLYNYQWYKSTTNSTTTGVLISGATSNTYLPPSDVAGTFYYYCIVTQPNGVGCSVTSSIAIVVVNLAPVVVVQPQDSTVCVGQSATVLSFTINNGIGTPTYQWYSNALNSNSGGTLIAGANGATYNPPTVVAGTTYYYCVINFSAITGSCSVITTDAKVVTVNENPVISNEATTICSTTSFTVTPIAGGGNIIPVGTTYIWTTPSIIPAGAVTGASAETMPQTQISQVLVNTTSSPATVTYTVTPVSGTCVGNSFSVTVTVNPAINPNVVVTNNSCYGVNNASITTNITGGIPFSTGAPYTVNWNGPNGFISTASNISNIQPGQYNVTINDAGGCPFSGSYTITEPDDIQISLNTENDITCFGSNNGNIDIEISGGTGSYIYTWTSTNGFTSATQDINNLPPGDYTVLVTDTNSCGPKTAMFTITQPPILEVTLNNQTNVDCYGFSTGAIDVNISGGTAPYSYAWSNGEITEDISNIPAGQYEVVVTDSLGCVQNLGVTITQSPEIIIDVVTTPIVCYGDNNATLNATISGGVAPYQYQWSHLATSLNLTNLSPGDYVITVTDNVGCQKVVSINIPSPPIFDVTPVVSNISCFGANDGSINLNFVGGIAPVNLVWSDGSTAGTTRNNLPPGIYSVVITDSKPCTISRTFTIIEPAAIVLSANVINPLDCTNGSSGSIDLIIAGGTLPYSFLWTNGATTEDLSGVTAGNYGVTITDANGCSTSKTYTLIRPAPLEIAVTTQTDTNCTTRIVNQSFVAQASGGVPPYQYQWSSGNISGTNNEIMSTQLNGIVIVTATDAIGCTTTFSVDVNNPVIGTASFEPTSIGIINYGMFAIGDPIQFESTITGDYISVLWDFGDGTFSTEVNPIHTYLNVKDSYTVTQTVTYPFGCVYTQQLEINVEKGYILVVPTAFTPNGDTKNDTYKPVTKALKNIQLDIYDTWGSLIYSEKGEVLLGWDGKIKGVNAENGNYYSKVTAETFYGSIINQNQTFVLIK</sequence>
<gene>
    <name evidence="4" type="ORF">G6042_03560</name>
</gene>
<dbReference type="InterPro" id="IPR045828">
    <property type="entry name" value="PKD_Bacteroidetes"/>
</dbReference>
<dbReference type="InterPro" id="IPR013783">
    <property type="entry name" value="Ig-like_fold"/>
</dbReference>
<dbReference type="InterPro" id="IPR000601">
    <property type="entry name" value="PKD_dom"/>
</dbReference>
<dbReference type="Pfam" id="PF13585">
    <property type="entry name" value="CHU_C"/>
    <property type="match status" value="1"/>
</dbReference>
<dbReference type="Gene3D" id="2.60.40.740">
    <property type="match status" value="3"/>
</dbReference>
<feature type="domain" description="PKD" evidence="2">
    <location>
        <begin position="122"/>
        <end position="186"/>
    </location>
</feature>
<dbReference type="InterPro" id="IPR035986">
    <property type="entry name" value="PKD_dom_sf"/>
</dbReference>
<dbReference type="PROSITE" id="PS50093">
    <property type="entry name" value="PKD"/>
    <property type="match status" value="6"/>
</dbReference>
<dbReference type="Gene3D" id="2.60.40.10">
    <property type="entry name" value="Immunoglobulins"/>
    <property type="match status" value="10"/>
</dbReference>
<dbReference type="PROSITE" id="PS50835">
    <property type="entry name" value="IG_LIKE"/>
    <property type="match status" value="2"/>
</dbReference>
<dbReference type="InterPro" id="IPR022409">
    <property type="entry name" value="PKD/Chitinase_dom"/>
</dbReference>
<feature type="domain" description="PKD" evidence="2">
    <location>
        <begin position="2139"/>
        <end position="2171"/>
    </location>
</feature>
<dbReference type="InterPro" id="IPR026341">
    <property type="entry name" value="T9SS_type_B"/>
</dbReference>
<dbReference type="InterPro" id="IPR007110">
    <property type="entry name" value="Ig-like_dom"/>
</dbReference>
<dbReference type="SUPFAM" id="SSF49299">
    <property type="entry name" value="PKD domain"/>
    <property type="match status" value="6"/>
</dbReference>
<dbReference type="RefSeq" id="WP_169522937.1">
    <property type="nucleotide sequence ID" value="NZ_JAAMPT010000199.1"/>
</dbReference>
<feature type="domain" description="Ig-like" evidence="3">
    <location>
        <begin position="1272"/>
        <end position="1362"/>
    </location>
</feature>
<evidence type="ECO:0000256" key="1">
    <source>
        <dbReference type="SAM" id="SignalP"/>
    </source>
</evidence>
<proteinExistence type="predicted"/>
<evidence type="ECO:0000259" key="2">
    <source>
        <dbReference type="PROSITE" id="PS50093"/>
    </source>
</evidence>
<evidence type="ECO:0000259" key="3">
    <source>
        <dbReference type="PROSITE" id="PS50835"/>
    </source>
</evidence>
<feature type="domain" description="PKD" evidence="2">
    <location>
        <begin position="451"/>
        <end position="510"/>
    </location>
</feature>
<name>A0ABX1QU60_9FLAO</name>